<reference evidence="5" key="2">
    <citation type="submission" date="2015-01" db="EMBL/GenBank/DDBJ databases">
        <title>Evolutionary Origins and Diversification of the Mycorrhizal Mutualists.</title>
        <authorList>
            <consortium name="DOE Joint Genome Institute"/>
            <consortium name="Mycorrhizal Genomics Consortium"/>
            <person name="Kohler A."/>
            <person name="Kuo A."/>
            <person name="Nagy L.G."/>
            <person name="Floudas D."/>
            <person name="Copeland A."/>
            <person name="Barry K.W."/>
            <person name="Cichocki N."/>
            <person name="Veneault-Fourrey C."/>
            <person name="LaButti K."/>
            <person name="Lindquist E.A."/>
            <person name="Lipzen A."/>
            <person name="Lundell T."/>
            <person name="Morin E."/>
            <person name="Murat C."/>
            <person name="Riley R."/>
            <person name="Ohm R."/>
            <person name="Sun H."/>
            <person name="Tunlid A."/>
            <person name="Henrissat B."/>
            <person name="Grigoriev I.V."/>
            <person name="Hibbett D.S."/>
            <person name="Martin F."/>
        </authorList>
    </citation>
    <scope>NUCLEOTIDE SEQUENCE [LARGE SCALE GENOMIC DNA]</scope>
    <source>
        <strain evidence="5">MAFF 305830</strain>
    </source>
</reference>
<evidence type="ECO:0000313" key="5">
    <source>
        <dbReference type="Proteomes" id="UP000054097"/>
    </source>
</evidence>
<sequence length="143" mass="15385">MVLTLMECCGFTACPGIGKSAIAHSICSRLDAMKQLGGCFFCIRDDSARSDIKSVLPTLICELAGMSGPYRNCLVKALREGPATYTAVGKWRAFPELPAISRSTSTRGISIGDRCPRRVWSPGYPQATSGTPIESIQPEQVVQ</sequence>
<evidence type="ECO:0000259" key="3">
    <source>
        <dbReference type="Pfam" id="PF24883"/>
    </source>
</evidence>
<evidence type="ECO:0000313" key="4">
    <source>
        <dbReference type="EMBL" id="KIM28435.1"/>
    </source>
</evidence>
<dbReference type="EMBL" id="KN824293">
    <property type="protein sequence ID" value="KIM28435.1"/>
    <property type="molecule type" value="Genomic_DNA"/>
</dbReference>
<dbReference type="OrthoDB" id="2928561at2759"/>
<evidence type="ECO:0000256" key="1">
    <source>
        <dbReference type="ARBA" id="ARBA00022737"/>
    </source>
</evidence>
<keyword evidence="5" id="KW-1185">Reference proteome</keyword>
<feature type="region of interest" description="Disordered" evidence="2">
    <location>
        <begin position="120"/>
        <end position="143"/>
    </location>
</feature>
<dbReference type="Proteomes" id="UP000054097">
    <property type="component" value="Unassembled WGS sequence"/>
</dbReference>
<proteinExistence type="predicted"/>
<dbReference type="Pfam" id="PF24883">
    <property type="entry name" value="NPHP3_N"/>
    <property type="match status" value="1"/>
</dbReference>
<dbReference type="HOGENOM" id="CLU_1807415_0_0_1"/>
<feature type="domain" description="Nephrocystin 3-like N-terminal" evidence="3">
    <location>
        <begin position="12"/>
        <end position="82"/>
    </location>
</feature>
<evidence type="ECO:0000256" key="2">
    <source>
        <dbReference type="SAM" id="MobiDB-lite"/>
    </source>
</evidence>
<feature type="compositionally biased region" description="Polar residues" evidence="2">
    <location>
        <begin position="126"/>
        <end position="143"/>
    </location>
</feature>
<dbReference type="AlphaFoldDB" id="A0A0C3AV56"/>
<organism evidence="4 5">
    <name type="scientific">Serendipita vermifera MAFF 305830</name>
    <dbReference type="NCBI Taxonomy" id="933852"/>
    <lineage>
        <taxon>Eukaryota</taxon>
        <taxon>Fungi</taxon>
        <taxon>Dikarya</taxon>
        <taxon>Basidiomycota</taxon>
        <taxon>Agaricomycotina</taxon>
        <taxon>Agaricomycetes</taxon>
        <taxon>Sebacinales</taxon>
        <taxon>Serendipitaceae</taxon>
        <taxon>Serendipita</taxon>
    </lineage>
</organism>
<name>A0A0C3AV56_SERVB</name>
<reference evidence="4 5" key="1">
    <citation type="submission" date="2014-04" db="EMBL/GenBank/DDBJ databases">
        <authorList>
            <consortium name="DOE Joint Genome Institute"/>
            <person name="Kuo A."/>
            <person name="Zuccaro A."/>
            <person name="Kohler A."/>
            <person name="Nagy L.G."/>
            <person name="Floudas D."/>
            <person name="Copeland A."/>
            <person name="Barry K.W."/>
            <person name="Cichocki N."/>
            <person name="Veneault-Fourrey C."/>
            <person name="LaButti K."/>
            <person name="Lindquist E.A."/>
            <person name="Lipzen A."/>
            <person name="Lundell T."/>
            <person name="Morin E."/>
            <person name="Murat C."/>
            <person name="Sun H."/>
            <person name="Tunlid A."/>
            <person name="Henrissat B."/>
            <person name="Grigoriev I.V."/>
            <person name="Hibbett D.S."/>
            <person name="Martin F."/>
            <person name="Nordberg H.P."/>
            <person name="Cantor M.N."/>
            <person name="Hua S.X."/>
        </authorList>
    </citation>
    <scope>NUCLEOTIDE SEQUENCE [LARGE SCALE GENOMIC DNA]</scope>
    <source>
        <strain evidence="4 5">MAFF 305830</strain>
    </source>
</reference>
<gene>
    <name evidence="4" type="ORF">M408DRAFT_329494</name>
</gene>
<keyword evidence="1" id="KW-0677">Repeat</keyword>
<dbReference type="InterPro" id="IPR056884">
    <property type="entry name" value="NPHP3-like_N"/>
</dbReference>
<accession>A0A0C3AV56</accession>
<protein>
    <recommendedName>
        <fullName evidence="3">Nephrocystin 3-like N-terminal domain-containing protein</fullName>
    </recommendedName>
</protein>